<dbReference type="AlphaFoldDB" id="A0AA40DZS2"/>
<evidence type="ECO:0000313" key="2">
    <source>
        <dbReference type="EMBL" id="KAK0717453.1"/>
    </source>
</evidence>
<organism evidence="2 3">
    <name type="scientific">Lasiosphaeria miniovina</name>
    <dbReference type="NCBI Taxonomy" id="1954250"/>
    <lineage>
        <taxon>Eukaryota</taxon>
        <taxon>Fungi</taxon>
        <taxon>Dikarya</taxon>
        <taxon>Ascomycota</taxon>
        <taxon>Pezizomycotina</taxon>
        <taxon>Sordariomycetes</taxon>
        <taxon>Sordariomycetidae</taxon>
        <taxon>Sordariales</taxon>
        <taxon>Lasiosphaeriaceae</taxon>
        <taxon>Lasiosphaeria</taxon>
    </lineage>
</organism>
<dbReference type="PANTHER" id="PTHR43130">
    <property type="entry name" value="ARAC-FAMILY TRANSCRIPTIONAL REGULATOR"/>
    <property type="match status" value="1"/>
</dbReference>
<reference evidence="2" key="1">
    <citation type="submission" date="2023-06" db="EMBL/GenBank/DDBJ databases">
        <title>Genome-scale phylogeny and comparative genomics of the fungal order Sordariales.</title>
        <authorList>
            <consortium name="Lawrence Berkeley National Laboratory"/>
            <person name="Hensen N."/>
            <person name="Bonometti L."/>
            <person name="Westerberg I."/>
            <person name="Brannstrom I.O."/>
            <person name="Guillou S."/>
            <person name="Cros-Aarteil S."/>
            <person name="Calhoun S."/>
            <person name="Haridas S."/>
            <person name="Kuo A."/>
            <person name="Mondo S."/>
            <person name="Pangilinan J."/>
            <person name="Riley R."/>
            <person name="LaButti K."/>
            <person name="Andreopoulos B."/>
            <person name="Lipzen A."/>
            <person name="Chen C."/>
            <person name="Yanf M."/>
            <person name="Daum C."/>
            <person name="Ng V."/>
            <person name="Clum A."/>
            <person name="Steindorff A."/>
            <person name="Ohm R."/>
            <person name="Martin F."/>
            <person name="Silar P."/>
            <person name="Natvig D."/>
            <person name="Lalanne C."/>
            <person name="Gautier V."/>
            <person name="Ament-velasquez S.L."/>
            <person name="Kruys A."/>
            <person name="Hutchinson M.I."/>
            <person name="Powell A.J."/>
            <person name="Barry K."/>
            <person name="Miller A.N."/>
            <person name="Grigoriev I.V."/>
            <person name="Debuchy R."/>
            <person name="Gladieux P."/>
            <person name="Thoren M.H."/>
            <person name="Johannesson H."/>
        </authorList>
    </citation>
    <scope>NUCLEOTIDE SEQUENCE</scope>
    <source>
        <strain evidence="2">SMH2392-1A</strain>
    </source>
</reference>
<gene>
    <name evidence="2" type="ORF">B0T26DRAFT_644719</name>
</gene>
<comment type="caution">
    <text evidence="2">The sequence shown here is derived from an EMBL/GenBank/DDBJ whole genome shotgun (WGS) entry which is preliminary data.</text>
</comment>
<protein>
    <submittedName>
        <fullName evidence="2">Class I glutamine amidotransferase-like protein</fullName>
    </submittedName>
</protein>
<dbReference type="GeneID" id="85320924"/>
<dbReference type="InterPro" id="IPR029062">
    <property type="entry name" value="Class_I_gatase-like"/>
</dbReference>
<dbReference type="Gene3D" id="3.40.50.880">
    <property type="match status" value="1"/>
</dbReference>
<keyword evidence="2" id="KW-0315">Glutamine amidotransferase</keyword>
<dbReference type="CDD" id="cd03139">
    <property type="entry name" value="GATase1_PfpI_2"/>
    <property type="match status" value="1"/>
</dbReference>
<evidence type="ECO:0000259" key="1">
    <source>
        <dbReference type="Pfam" id="PF01965"/>
    </source>
</evidence>
<accession>A0AA40DZS2</accession>
<keyword evidence="3" id="KW-1185">Reference proteome</keyword>
<dbReference type="InterPro" id="IPR002818">
    <property type="entry name" value="DJ-1/PfpI"/>
</dbReference>
<dbReference type="Proteomes" id="UP001172101">
    <property type="component" value="Unassembled WGS sequence"/>
</dbReference>
<dbReference type="SUPFAM" id="SSF52317">
    <property type="entry name" value="Class I glutamine amidotransferase-like"/>
    <property type="match status" value="1"/>
</dbReference>
<proteinExistence type="predicted"/>
<sequence length="196" mass="21188">MNEAGPIEDFGYMVHPTIMATHSFGNAPALDVLLVPGGIGNVALEQANNTSVEDFIRQRYPKLDYLVSVCTGAGSLAKAGVLEGRRATSNKGAWDWVTKQGTNVTWVPSARWVVDGNIWTSSGVSAGTSPAMALGIDMAYTFLSHVYGADDQALINTMNGIEYAPHLDAHWDPFSVVHKACLRFLECWSGRAWANN</sequence>
<name>A0AA40DZS2_9PEZI</name>
<dbReference type="RefSeq" id="XP_060296246.1">
    <property type="nucleotide sequence ID" value="XM_060437654.1"/>
</dbReference>
<dbReference type="PANTHER" id="PTHR43130:SF15">
    <property type="entry name" value="THIJ_PFPI FAMILY PROTEIN (AFU_ORTHOLOGUE AFUA_5G14240)"/>
    <property type="match status" value="1"/>
</dbReference>
<dbReference type="InterPro" id="IPR052158">
    <property type="entry name" value="INH-QAR"/>
</dbReference>
<evidence type="ECO:0000313" key="3">
    <source>
        <dbReference type="Proteomes" id="UP001172101"/>
    </source>
</evidence>
<dbReference type="EMBL" id="JAUIRO010000004">
    <property type="protein sequence ID" value="KAK0717453.1"/>
    <property type="molecule type" value="Genomic_DNA"/>
</dbReference>
<feature type="domain" description="DJ-1/PfpI" evidence="1">
    <location>
        <begin position="18"/>
        <end position="127"/>
    </location>
</feature>
<dbReference type="Pfam" id="PF01965">
    <property type="entry name" value="DJ-1_PfpI"/>
    <property type="match status" value="1"/>
</dbReference>